<dbReference type="GO" id="GO:0006337">
    <property type="term" value="P:nucleosome disassembly"/>
    <property type="evidence" value="ECO:0007669"/>
    <property type="project" value="TreeGrafter"/>
</dbReference>
<dbReference type="PANTHER" id="PTHR23069">
    <property type="entry name" value="AAA DOMAIN-CONTAINING"/>
    <property type="match status" value="1"/>
</dbReference>
<dbReference type="STRING" id="8022.A0A060VWM4"/>
<gene>
    <name evidence="5" type="ORF">GSONMT00071563001</name>
</gene>
<reference evidence="5" key="2">
    <citation type="submission" date="2014-03" db="EMBL/GenBank/DDBJ databases">
        <authorList>
            <person name="Genoscope - CEA"/>
        </authorList>
    </citation>
    <scope>NUCLEOTIDE SEQUENCE</scope>
</reference>
<sequence>MEFTSEKTTKPAEDVEEALVAVNGVNHQPSSPPVEHGPSPVNNTPTREVDQGEKHTTKTKEPVRLEDDWDIVRRVTRATRTLVQQQQLIDVDKALEILTQKTPQLVVDHDKLKELLKRVVSKTEGYEVHQLEKLYALLCQSIYRHRQNFDKTELLQEMKREINNFS</sequence>
<evidence type="ECO:0000313" key="5">
    <source>
        <dbReference type="EMBL" id="CDQ57394.1"/>
    </source>
</evidence>
<dbReference type="GO" id="GO:0042393">
    <property type="term" value="F:histone binding"/>
    <property type="evidence" value="ECO:0007669"/>
    <property type="project" value="TreeGrafter"/>
</dbReference>
<feature type="region of interest" description="Disordered" evidence="4">
    <location>
        <begin position="23"/>
        <end position="62"/>
    </location>
</feature>
<evidence type="ECO:0000313" key="6">
    <source>
        <dbReference type="Proteomes" id="UP000193380"/>
    </source>
</evidence>
<protein>
    <submittedName>
        <fullName evidence="5">Uncharacterized protein</fullName>
    </submittedName>
</protein>
<dbReference type="EMBL" id="FR904286">
    <property type="protein sequence ID" value="CDQ57394.1"/>
    <property type="molecule type" value="Genomic_DNA"/>
</dbReference>
<evidence type="ECO:0000256" key="2">
    <source>
        <dbReference type="ARBA" id="ARBA00022741"/>
    </source>
</evidence>
<name>A0A060VWM4_ONCMY</name>
<dbReference type="Proteomes" id="UP000193380">
    <property type="component" value="Unassembled WGS sequence"/>
</dbReference>
<accession>A0A060VWM4</accession>
<proteinExistence type="inferred from homology"/>
<dbReference type="GO" id="GO:0045815">
    <property type="term" value="P:transcription initiation-coupled chromatin remodeling"/>
    <property type="evidence" value="ECO:0007669"/>
    <property type="project" value="TreeGrafter"/>
</dbReference>
<dbReference type="PaxDb" id="8022-A0A060VWM4"/>
<dbReference type="GO" id="GO:0003682">
    <property type="term" value="F:chromatin binding"/>
    <property type="evidence" value="ECO:0007669"/>
    <property type="project" value="TreeGrafter"/>
</dbReference>
<dbReference type="AlphaFoldDB" id="A0A060VWM4"/>
<dbReference type="InterPro" id="IPR045199">
    <property type="entry name" value="ATAD2-like"/>
</dbReference>
<dbReference type="GO" id="GO:0016887">
    <property type="term" value="F:ATP hydrolysis activity"/>
    <property type="evidence" value="ECO:0007669"/>
    <property type="project" value="TreeGrafter"/>
</dbReference>
<evidence type="ECO:0000256" key="3">
    <source>
        <dbReference type="ARBA" id="ARBA00022840"/>
    </source>
</evidence>
<dbReference type="GO" id="GO:0005634">
    <property type="term" value="C:nucleus"/>
    <property type="evidence" value="ECO:0007669"/>
    <property type="project" value="TreeGrafter"/>
</dbReference>
<keyword evidence="3" id="KW-0067">ATP-binding</keyword>
<dbReference type="PANTHER" id="PTHR23069:SF4">
    <property type="entry name" value="ATPASE FAMILY AAA DOMAIN-CONTAINING PROTEIN 2"/>
    <property type="match status" value="1"/>
</dbReference>
<organism evidence="5 6">
    <name type="scientific">Oncorhynchus mykiss</name>
    <name type="common">Rainbow trout</name>
    <name type="synonym">Salmo gairdneri</name>
    <dbReference type="NCBI Taxonomy" id="8022"/>
    <lineage>
        <taxon>Eukaryota</taxon>
        <taxon>Metazoa</taxon>
        <taxon>Chordata</taxon>
        <taxon>Craniata</taxon>
        <taxon>Vertebrata</taxon>
        <taxon>Euteleostomi</taxon>
        <taxon>Actinopterygii</taxon>
        <taxon>Neopterygii</taxon>
        <taxon>Teleostei</taxon>
        <taxon>Protacanthopterygii</taxon>
        <taxon>Salmoniformes</taxon>
        <taxon>Salmonidae</taxon>
        <taxon>Salmoninae</taxon>
        <taxon>Oncorhynchus</taxon>
    </lineage>
</organism>
<keyword evidence="2" id="KW-0547">Nucleotide-binding</keyword>
<evidence type="ECO:0000256" key="1">
    <source>
        <dbReference type="ARBA" id="ARBA00006914"/>
    </source>
</evidence>
<comment type="similarity">
    <text evidence="1">Belongs to the AAA ATPase family.</text>
</comment>
<evidence type="ECO:0000256" key="4">
    <source>
        <dbReference type="SAM" id="MobiDB-lite"/>
    </source>
</evidence>
<dbReference type="GO" id="GO:0006334">
    <property type="term" value="P:nucleosome assembly"/>
    <property type="evidence" value="ECO:0007669"/>
    <property type="project" value="TreeGrafter"/>
</dbReference>
<reference evidence="5" key="1">
    <citation type="journal article" date="2014" name="Nat. Commun.">
        <title>The rainbow trout genome provides novel insights into evolution after whole-genome duplication in vertebrates.</title>
        <authorList>
            <person name="Berthelot C."/>
            <person name="Brunet F."/>
            <person name="Chalopin D."/>
            <person name="Juanchich A."/>
            <person name="Bernard M."/>
            <person name="Noel B."/>
            <person name="Bento P."/>
            <person name="Da Silva C."/>
            <person name="Labadie K."/>
            <person name="Alberti A."/>
            <person name="Aury J.M."/>
            <person name="Louis A."/>
            <person name="Dehais P."/>
            <person name="Bardou P."/>
            <person name="Montfort J."/>
            <person name="Klopp C."/>
            <person name="Cabau C."/>
            <person name="Gaspin C."/>
            <person name="Thorgaard G.H."/>
            <person name="Boussaha M."/>
            <person name="Quillet E."/>
            <person name="Guyomard R."/>
            <person name="Galiana D."/>
            <person name="Bobe J."/>
            <person name="Volff J.N."/>
            <person name="Genet C."/>
            <person name="Wincker P."/>
            <person name="Jaillon O."/>
            <person name="Roest Crollius H."/>
            <person name="Guiguen Y."/>
        </authorList>
    </citation>
    <scope>NUCLEOTIDE SEQUENCE [LARGE SCALE GENOMIC DNA]</scope>
</reference>
<feature type="compositionally biased region" description="Basic and acidic residues" evidence="4">
    <location>
        <begin position="47"/>
        <end position="62"/>
    </location>
</feature>
<dbReference type="GO" id="GO:0005524">
    <property type="term" value="F:ATP binding"/>
    <property type="evidence" value="ECO:0007669"/>
    <property type="project" value="UniProtKB-KW"/>
</dbReference>